<evidence type="ECO:0000256" key="1">
    <source>
        <dbReference type="PIRSR" id="PIRSR607822-1"/>
    </source>
</evidence>
<organism evidence="3 4">
    <name type="scientific">Embleya hyalina</name>
    <dbReference type="NCBI Taxonomy" id="516124"/>
    <lineage>
        <taxon>Bacteria</taxon>
        <taxon>Bacillati</taxon>
        <taxon>Actinomycetota</taxon>
        <taxon>Actinomycetes</taxon>
        <taxon>Kitasatosporales</taxon>
        <taxon>Streptomycetaceae</taxon>
        <taxon>Embleya</taxon>
    </lineage>
</organism>
<evidence type="ECO:0000256" key="2">
    <source>
        <dbReference type="SAM" id="MobiDB-lite"/>
    </source>
</evidence>
<dbReference type="GO" id="GO:0046872">
    <property type="term" value="F:metal ion binding"/>
    <property type="evidence" value="ECO:0007669"/>
    <property type="project" value="UniProtKB-KW"/>
</dbReference>
<sequence length="460" mass="48871">MPETADTAERTTGTVEPRHAERARATVARVLDRLADPTAVAEDTDALAARSWAGEGAPLWVDSSLSGGFPGVSLAFSGTTARGPEHAARAHAYLARAMAVLAREPFPAGGVFDGPGSVAYATLIAHDATGGYVSALARLHDHQRRVVRATLPRPRTHEPLASNAEFETVRGLTGIGRYLLARFEGAGGEDAPEGGADELRMVLSYLVGLADGEVTRRGRGVPRWWTTAAPKIGQEDELPDGHLNLGLSHGVAGPLALLALAWSAGVRVPGQRAALESLVALLTRCAVPAGDALWWPPAYSLDRWSAGPALDAKPPRPSWCYGVPGVSRALQLAALALDRPDWHESTRRSLTGLLDTPPADWGVEDSALCHGWGGLLHLLGLLGEHVDDPRLPLVRDELAALILDRYHEEYRFGYRSAMTNVPEGADVPSFMEGAAGIALALDAYAEGRARAGWDRVLMVA</sequence>
<dbReference type="PRINTS" id="PR01955">
    <property type="entry name" value="LANCFRANKIA"/>
</dbReference>
<name>A0A401Z0U0_9ACTN</name>
<feature type="region of interest" description="Disordered" evidence="2">
    <location>
        <begin position="1"/>
        <end position="21"/>
    </location>
</feature>
<keyword evidence="1" id="KW-0479">Metal-binding</keyword>
<evidence type="ECO:0000313" key="3">
    <source>
        <dbReference type="EMBL" id="GCE00540.1"/>
    </source>
</evidence>
<dbReference type="CDD" id="cd04793">
    <property type="entry name" value="LanC"/>
    <property type="match status" value="1"/>
</dbReference>
<feature type="binding site" evidence="1">
    <location>
        <position position="369"/>
    </location>
    <ligand>
        <name>Zn(2+)</name>
        <dbReference type="ChEBI" id="CHEBI:29105"/>
    </ligand>
</feature>
<dbReference type="PRINTS" id="PR01950">
    <property type="entry name" value="LANCSUPER"/>
</dbReference>
<dbReference type="InterPro" id="IPR007822">
    <property type="entry name" value="LANC-like"/>
</dbReference>
<dbReference type="InterPro" id="IPR033889">
    <property type="entry name" value="LanC"/>
</dbReference>
<dbReference type="GO" id="GO:0031179">
    <property type="term" value="P:peptide modification"/>
    <property type="evidence" value="ECO:0007669"/>
    <property type="project" value="InterPro"/>
</dbReference>
<comment type="caution">
    <text evidence="3">The sequence shown here is derived from an EMBL/GenBank/DDBJ whole genome shotgun (WGS) entry which is preliminary data.</text>
</comment>
<keyword evidence="4" id="KW-1185">Reference proteome</keyword>
<gene>
    <name evidence="3" type="ORF">EHYA_08266</name>
</gene>
<dbReference type="SMART" id="SM01260">
    <property type="entry name" value="LANC_like"/>
    <property type="match status" value="1"/>
</dbReference>
<protein>
    <recommendedName>
        <fullName evidence="5">Lanthionine synthetase</fullName>
    </recommendedName>
</protein>
<evidence type="ECO:0008006" key="5">
    <source>
        <dbReference type="Google" id="ProtNLM"/>
    </source>
</evidence>
<proteinExistence type="predicted"/>
<evidence type="ECO:0000313" key="4">
    <source>
        <dbReference type="Proteomes" id="UP000286931"/>
    </source>
</evidence>
<dbReference type="Pfam" id="PF05147">
    <property type="entry name" value="LANC_like"/>
    <property type="match status" value="1"/>
</dbReference>
<accession>A0A401Z0U0</accession>
<dbReference type="SUPFAM" id="SSF158745">
    <property type="entry name" value="LanC-like"/>
    <property type="match status" value="1"/>
</dbReference>
<dbReference type="EMBL" id="BIFH01000040">
    <property type="protein sequence ID" value="GCE00540.1"/>
    <property type="molecule type" value="Genomic_DNA"/>
</dbReference>
<reference evidence="3 4" key="1">
    <citation type="submission" date="2018-12" db="EMBL/GenBank/DDBJ databases">
        <title>Draft genome sequence of Embleya hyalina NBRC 13850T.</title>
        <authorList>
            <person name="Komaki H."/>
            <person name="Hosoyama A."/>
            <person name="Kimura A."/>
            <person name="Ichikawa N."/>
            <person name="Tamura T."/>
        </authorList>
    </citation>
    <scope>NUCLEOTIDE SEQUENCE [LARGE SCALE GENOMIC DNA]</scope>
    <source>
        <strain evidence="3 4">NBRC 13850</strain>
    </source>
</reference>
<dbReference type="AlphaFoldDB" id="A0A401Z0U0"/>
<dbReference type="RefSeq" id="WP_126642257.1">
    <property type="nucleotide sequence ID" value="NZ_BIFH01000040.1"/>
</dbReference>
<dbReference type="OrthoDB" id="1882482at2"/>
<keyword evidence="1" id="KW-0862">Zinc</keyword>
<feature type="binding site" evidence="1">
    <location>
        <position position="370"/>
    </location>
    <ligand>
        <name>Zn(2+)</name>
        <dbReference type="ChEBI" id="CHEBI:29105"/>
    </ligand>
</feature>
<dbReference type="Proteomes" id="UP000286931">
    <property type="component" value="Unassembled WGS sequence"/>
</dbReference>
<feature type="binding site" evidence="1">
    <location>
        <position position="320"/>
    </location>
    <ligand>
        <name>Zn(2+)</name>
        <dbReference type="ChEBI" id="CHEBI:29105"/>
    </ligand>
</feature>
<dbReference type="Gene3D" id="1.50.10.20">
    <property type="match status" value="1"/>
</dbReference>